<dbReference type="InterPro" id="IPR036412">
    <property type="entry name" value="HAD-like_sf"/>
</dbReference>
<dbReference type="Pfam" id="PF13419">
    <property type="entry name" value="HAD_2"/>
    <property type="match status" value="1"/>
</dbReference>
<dbReference type="Gene3D" id="1.10.150.240">
    <property type="entry name" value="Putative phosphatase, domain 2"/>
    <property type="match status" value="1"/>
</dbReference>
<organism evidence="1">
    <name type="scientific">marine metagenome</name>
    <dbReference type="NCBI Taxonomy" id="408172"/>
    <lineage>
        <taxon>unclassified sequences</taxon>
        <taxon>metagenomes</taxon>
        <taxon>ecological metagenomes</taxon>
    </lineage>
</organism>
<accession>A0A381T916</accession>
<sequence>MIKSIIFDFDGVLVDSEILVAKAFSRYMIESGYDFNHKEFSKFAGKKTFEVISHLSDKFSIEDEEEFYDKISIKTNFQNLKEKKHFKLFLIYLTNFLLMMKRNFIMIS</sequence>
<dbReference type="InterPro" id="IPR023214">
    <property type="entry name" value="HAD_sf"/>
</dbReference>
<protein>
    <submittedName>
        <fullName evidence="1">Uncharacterized protein</fullName>
    </submittedName>
</protein>
<evidence type="ECO:0000313" key="1">
    <source>
        <dbReference type="EMBL" id="SVA12078.1"/>
    </source>
</evidence>
<dbReference type="InterPro" id="IPR023198">
    <property type="entry name" value="PGP-like_dom2"/>
</dbReference>
<dbReference type="EMBL" id="UINC01004136">
    <property type="protein sequence ID" value="SVA12078.1"/>
    <property type="molecule type" value="Genomic_DNA"/>
</dbReference>
<proteinExistence type="predicted"/>
<gene>
    <name evidence="1" type="ORF">METZ01_LOCUS64932</name>
</gene>
<dbReference type="AlphaFoldDB" id="A0A381T916"/>
<name>A0A381T916_9ZZZZ</name>
<reference evidence="1" key="1">
    <citation type="submission" date="2018-05" db="EMBL/GenBank/DDBJ databases">
        <authorList>
            <person name="Lanie J.A."/>
            <person name="Ng W.-L."/>
            <person name="Kazmierczak K.M."/>
            <person name="Andrzejewski T.M."/>
            <person name="Davidsen T.M."/>
            <person name="Wayne K.J."/>
            <person name="Tettelin H."/>
            <person name="Glass J.I."/>
            <person name="Rusch D."/>
            <person name="Podicherti R."/>
            <person name="Tsui H.-C.T."/>
            <person name="Winkler M.E."/>
        </authorList>
    </citation>
    <scope>NUCLEOTIDE SEQUENCE</scope>
</reference>
<dbReference type="Gene3D" id="3.40.50.1000">
    <property type="entry name" value="HAD superfamily/HAD-like"/>
    <property type="match status" value="1"/>
</dbReference>
<dbReference type="InterPro" id="IPR041492">
    <property type="entry name" value="HAD_2"/>
</dbReference>
<dbReference type="SUPFAM" id="SSF56784">
    <property type="entry name" value="HAD-like"/>
    <property type="match status" value="1"/>
</dbReference>